<dbReference type="STRING" id="1163617.SCD_n01443"/>
<keyword evidence="5 8" id="KW-0812">Transmembrane</keyword>
<accession>S6AGV8</accession>
<proteinExistence type="inferred from homology"/>
<evidence type="ECO:0000256" key="7">
    <source>
        <dbReference type="ARBA" id="ARBA00023136"/>
    </source>
</evidence>
<feature type="transmembrane region" description="Helical" evidence="8">
    <location>
        <begin position="346"/>
        <end position="366"/>
    </location>
</feature>
<dbReference type="eggNOG" id="COG0842">
    <property type="taxonomic scope" value="Bacteria"/>
</dbReference>
<evidence type="ECO:0000256" key="4">
    <source>
        <dbReference type="ARBA" id="ARBA00022475"/>
    </source>
</evidence>
<feature type="transmembrane region" description="Helical" evidence="8">
    <location>
        <begin position="292"/>
        <end position="311"/>
    </location>
</feature>
<dbReference type="PROSITE" id="PS51012">
    <property type="entry name" value="ABC_TM2"/>
    <property type="match status" value="1"/>
</dbReference>
<reference evidence="10 11" key="1">
    <citation type="journal article" date="2012" name="Appl. Environ. Microbiol.">
        <title>Draft genome sequence of a psychrotolerant sulfur-oxidizing bacterium, Sulfuricella denitrificans skB26, and proteomic insights into cold adaptation.</title>
        <authorList>
            <person name="Watanabe T."/>
            <person name="Kojima H."/>
            <person name="Fukui M."/>
        </authorList>
    </citation>
    <scope>NUCLEOTIDE SEQUENCE [LARGE SCALE GENOMIC DNA]</scope>
    <source>
        <strain evidence="11">skB26</strain>
    </source>
</reference>
<dbReference type="Proteomes" id="UP000015559">
    <property type="component" value="Chromosome"/>
</dbReference>
<keyword evidence="11" id="KW-1185">Reference proteome</keyword>
<dbReference type="PANTHER" id="PTHR30294:SF29">
    <property type="entry name" value="MULTIDRUG ABC TRANSPORTER PERMEASE YBHS-RELATED"/>
    <property type="match status" value="1"/>
</dbReference>
<evidence type="ECO:0000313" key="10">
    <source>
        <dbReference type="EMBL" id="BAN35266.1"/>
    </source>
</evidence>
<keyword evidence="6 8" id="KW-1133">Transmembrane helix</keyword>
<dbReference type="GO" id="GO:0005886">
    <property type="term" value="C:plasma membrane"/>
    <property type="evidence" value="ECO:0007669"/>
    <property type="project" value="UniProtKB-SubCell"/>
</dbReference>
<sequence>MKQPNFSWIRLWALVKKEFIHIIRDPRSLAMAFLMPLILLILFGYAITMDIKTLNLVVYDQDKSAASRNYLEGFPASSYFSVVSAVESYDGARALIDQGKAHLALVIPPHFARDMEQGRTTQVQLLADGSDANTATIAMGYAEAITNRYSTTHLGNKIELAVDNRLRVWYNPELKSRWFIIPGLIAVIMTVITALLTSLTVSREWESGTMEQLIATPVQPIELFLGKMAPYFVIGMLDVLFSVAMGVWVFDVPLRGSFLFLLGVTAMFLVGGLSLGIMVSTIAKSQLVASQLAMVVTFLPAFLLSGFLYSIDNMPRFLQVVTHVVQARYFVEVLKNIFLKASPPSFVAGDLIFLGLFAGVVFAVALGKFRKKLA</sequence>
<dbReference type="RefSeq" id="WP_009205779.1">
    <property type="nucleotide sequence ID" value="NC_022357.1"/>
</dbReference>
<evidence type="ECO:0000256" key="1">
    <source>
        <dbReference type="ARBA" id="ARBA00004651"/>
    </source>
</evidence>
<comment type="similarity">
    <text evidence="2">Belongs to the ABC-2 integral membrane protein family.</text>
</comment>
<comment type="subcellular location">
    <subcellularLocation>
        <location evidence="1">Cell membrane</location>
        <topology evidence="1">Multi-pass membrane protein</topology>
    </subcellularLocation>
</comment>
<evidence type="ECO:0000256" key="5">
    <source>
        <dbReference type="ARBA" id="ARBA00022692"/>
    </source>
</evidence>
<dbReference type="Gene3D" id="3.40.1710.10">
    <property type="entry name" value="abc type-2 transporter like domain"/>
    <property type="match status" value="1"/>
</dbReference>
<dbReference type="Pfam" id="PF12698">
    <property type="entry name" value="ABC2_membrane_3"/>
    <property type="match status" value="1"/>
</dbReference>
<dbReference type="InterPro" id="IPR051449">
    <property type="entry name" value="ABC-2_transporter_component"/>
</dbReference>
<dbReference type="PANTHER" id="PTHR30294">
    <property type="entry name" value="MEMBRANE COMPONENT OF ABC TRANSPORTER YHHJ-RELATED"/>
    <property type="match status" value="1"/>
</dbReference>
<protein>
    <submittedName>
        <fullName evidence="10">ABC transporter membrane protein</fullName>
    </submittedName>
</protein>
<keyword evidence="3" id="KW-0813">Transport</keyword>
<evidence type="ECO:0000256" key="6">
    <source>
        <dbReference type="ARBA" id="ARBA00022989"/>
    </source>
</evidence>
<evidence type="ECO:0000313" key="11">
    <source>
        <dbReference type="Proteomes" id="UP000015559"/>
    </source>
</evidence>
<dbReference type="AlphaFoldDB" id="S6AGV8"/>
<dbReference type="OrthoDB" id="9808686at2"/>
<dbReference type="InterPro" id="IPR047817">
    <property type="entry name" value="ABC2_TM_bact-type"/>
</dbReference>
<dbReference type="InterPro" id="IPR013525">
    <property type="entry name" value="ABC2_TM"/>
</dbReference>
<feature type="transmembrane region" description="Helical" evidence="8">
    <location>
        <begin position="29"/>
        <end position="47"/>
    </location>
</feature>
<feature type="domain" description="ABC transmembrane type-2" evidence="9">
    <location>
        <begin position="135"/>
        <end position="372"/>
    </location>
</feature>
<keyword evidence="7 8" id="KW-0472">Membrane</keyword>
<dbReference type="GO" id="GO:0140359">
    <property type="term" value="F:ABC-type transporter activity"/>
    <property type="evidence" value="ECO:0007669"/>
    <property type="project" value="InterPro"/>
</dbReference>
<name>S6AGV8_SULDS</name>
<dbReference type="EMBL" id="AP013066">
    <property type="protein sequence ID" value="BAN35266.1"/>
    <property type="molecule type" value="Genomic_DNA"/>
</dbReference>
<feature type="transmembrane region" description="Helical" evidence="8">
    <location>
        <begin position="256"/>
        <end position="280"/>
    </location>
</feature>
<dbReference type="KEGG" id="sdr:SCD_n01443"/>
<evidence type="ECO:0000256" key="8">
    <source>
        <dbReference type="SAM" id="Phobius"/>
    </source>
</evidence>
<gene>
    <name evidence="10" type="ORF">SCD_n01443</name>
</gene>
<evidence type="ECO:0000256" key="3">
    <source>
        <dbReference type="ARBA" id="ARBA00022448"/>
    </source>
</evidence>
<feature type="transmembrane region" description="Helical" evidence="8">
    <location>
        <begin position="231"/>
        <end position="250"/>
    </location>
</feature>
<evidence type="ECO:0000256" key="2">
    <source>
        <dbReference type="ARBA" id="ARBA00007783"/>
    </source>
</evidence>
<dbReference type="HOGENOM" id="CLU_039483_8_3_4"/>
<organism evidence="10 11">
    <name type="scientific">Sulfuricella denitrificans (strain DSM 22764 / NBRC 105220 / skB26)</name>
    <dbReference type="NCBI Taxonomy" id="1163617"/>
    <lineage>
        <taxon>Bacteria</taxon>
        <taxon>Pseudomonadati</taxon>
        <taxon>Pseudomonadota</taxon>
        <taxon>Betaproteobacteria</taxon>
        <taxon>Nitrosomonadales</taxon>
        <taxon>Sulfuricellaceae</taxon>
        <taxon>Sulfuricella</taxon>
    </lineage>
</organism>
<evidence type="ECO:0000259" key="9">
    <source>
        <dbReference type="PROSITE" id="PS51012"/>
    </source>
</evidence>
<feature type="transmembrane region" description="Helical" evidence="8">
    <location>
        <begin position="178"/>
        <end position="201"/>
    </location>
</feature>
<keyword evidence="4" id="KW-1003">Cell membrane</keyword>